<evidence type="ECO:0008006" key="3">
    <source>
        <dbReference type="Google" id="ProtNLM"/>
    </source>
</evidence>
<comment type="caution">
    <text evidence="2">The sequence shown here is derived from an EMBL/GenBank/DDBJ whole genome shotgun (WGS) entry which is preliminary data.</text>
</comment>
<dbReference type="AlphaFoldDB" id="A0A699ULI9"/>
<feature type="region of interest" description="Disordered" evidence="1">
    <location>
        <begin position="69"/>
        <end position="136"/>
    </location>
</feature>
<proteinExistence type="predicted"/>
<organism evidence="2">
    <name type="scientific">Tanacetum cinerariifolium</name>
    <name type="common">Dalmatian daisy</name>
    <name type="synonym">Chrysanthemum cinerariifolium</name>
    <dbReference type="NCBI Taxonomy" id="118510"/>
    <lineage>
        <taxon>Eukaryota</taxon>
        <taxon>Viridiplantae</taxon>
        <taxon>Streptophyta</taxon>
        <taxon>Embryophyta</taxon>
        <taxon>Tracheophyta</taxon>
        <taxon>Spermatophyta</taxon>
        <taxon>Magnoliopsida</taxon>
        <taxon>eudicotyledons</taxon>
        <taxon>Gunneridae</taxon>
        <taxon>Pentapetalae</taxon>
        <taxon>asterids</taxon>
        <taxon>campanulids</taxon>
        <taxon>Asterales</taxon>
        <taxon>Asteraceae</taxon>
        <taxon>Asteroideae</taxon>
        <taxon>Anthemideae</taxon>
        <taxon>Anthemidinae</taxon>
        <taxon>Tanacetum</taxon>
    </lineage>
</organism>
<protein>
    <recommendedName>
        <fullName evidence="3">ABC transporter domain-containing protein</fullName>
    </recommendedName>
</protein>
<feature type="compositionally biased region" description="Basic and acidic residues" evidence="1">
    <location>
        <begin position="85"/>
        <end position="100"/>
    </location>
</feature>
<feature type="non-terminal residue" evidence="2">
    <location>
        <position position="1"/>
    </location>
</feature>
<feature type="non-terminal residue" evidence="2">
    <location>
        <position position="148"/>
    </location>
</feature>
<reference evidence="2" key="1">
    <citation type="journal article" date="2019" name="Sci. Rep.">
        <title>Draft genome of Tanacetum cinerariifolium, the natural source of mosquito coil.</title>
        <authorList>
            <person name="Yamashiro T."/>
            <person name="Shiraishi A."/>
            <person name="Satake H."/>
            <person name="Nakayama K."/>
        </authorList>
    </citation>
    <scope>NUCLEOTIDE SEQUENCE</scope>
</reference>
<dbReference type="EMBL" id="BKCJ011341444">
    <property type="protein sequence ID" value="GFD22983.1"/>
    <property type="molecule type" value="Genomic_DNA"/>
</dbReference>
<sequence length="148" mass="16454">DRGSADPAGLCGRRQVFRARADGRRSQGVIMATLELRNVNKTYGAGLPDTLKNIELSIKDGEFLILRHESERSRHRHGVSVLRAVPDHERAREHRIRPQDSQDEPVGHRRRSRPRRQAAADRTPAQSQAGSAVRWPAAARCHGSCTGA</sequence>
<evidence type="ECO:0000256" key="1">
    <source>
        <dbReference type="SAM" id="MobiDB-lite"/>
    </source>
</evidence>
<accession>A0A699ULI9</accession>
<gene>
    <name evidence="2" type="ORF">Tci_894952</name>
</gene>
<name>A0A699ULI9_TANCI</name>
<evidence type="ECO:0000313" key="2">
    <source>
        <dbReference type="EMBL" id="GFD22983.1"/>
    </source>
</evidence>